<sequence length="196" mass="20512">MTAALTIAVVEALAVGLWFGLIIGSGTTSAALLGLGILLAGTFLRAGIVDSTVSDIRSAVFLRRGTTALTLAAGWVVWLLIAEYVTGLTGLIVATVFLTGLLTAQFCFERRLFQPHSTNLSSFGPVISAALLAIGAATLLATAWFADWTNGSPLVELEIASTVILVEAVQVAALAFVCCAFLAHQYRVQRLLDSTV</sequence>
<keyword evidence="1" id="KW-1133">Transmembrane helix</keyword>
<feature type="transmembrane region" description="Helical" evidence="1">
    <location>
        <begin position="61"/>
        <end position="81"/>
    </location>
</feature>
<reference evidence="2 3" key="1">
    <citation type="journal article" date="2014" name="PLoS Genet.">
        <title>Phylogenetically driven sequencing of extremely halophilic archaea reveals strategies for static and dynamic osmo-response.</title>
        <authorList>
            <person name="Becker E.A."/>
            <person name="Seitzer P.M."/>
            <person name="Tritt A."/>
            <person name="Larsen D."/>
            <person name="Krusor M."/>
            <person name="Yao A.I."/>
            <person name="Wu D."/>
            <person name="Madern D."/>
            <person name="Eisen J.A."/>
            <person name="Darling A.E."/>
            <person name="Facciotti M.T."/>
        </authorList>
    </citation>
    <scope>NUCLEOTIDE SEQUENCE [LARGE SCALE GENOMIC DNA]</scope>
    <source>
        <strain evidence="2 3">JCM 10989</strain>
    </source>
</reference>
<feature type="transmembrane region" description="Helical" evidence="1">
    <location>
        <begin position="87"/>
        <end position="108"/>
    </location>
</feature>
<organism evidence="2 3">
    <name type="scientific">Natrialba hulunbeirensis JCM 10989</name>
    <dbReference type="NCBI Taxonomy" id="1227493"/>
    <lineage>
        <taxon>Archaea</taxon>
        <taxon>Methanobacteriati</taxon>
        <taxon>Methanobacteriota</taxon>
        <taxon>Stenosarchaea group</taxon>
        <taxon>Halobacteria</taxon>
        <taxon>Halobacteriales</taxon>
        <taxon>Natrialbaceae</taxon>
        <taxon>Natrialba</taxon>
    </lineage>
</organism>
<feature type="transmembrane region" description="Helical" evidence="1">
    <location>
        <begin position="157"/>
        <end position="183"/>
    </location>
</feature>
<evidence type="ECO:0000256" key="1">
    <source>
        <dbReference type="SAM" id="Phobius"/>
    </source>
</evidence>
<name>M0AAE4_9EURY</name>
<keyword evidence="1" id="KW-0812">Transmembrane</keyword>
<feature type="transmembrane region" description="Helical" evidence="1">
    <location>
        <begin position="30"/>
        <end position="49"/>
    </location>
</feature>
<evidence type="ECO:0000313" key="3">
    <source>
        <dbReference type="Proteomes" id="UP000011519"/>
    </source>
</evidence>
<dbReference type="PATRIC" id="fig|1227493.4.peg.102"/>
<proteinExistence type="predicted"/>
<protein>
    <submittedName>
        <fullName evidence="2">Uncharacterized protein</fullName>
    </submittedName>
</protein>
<evidence type="ECO:0000313" key="2">
    <source>
        <dbReference type="EMBL" id="ELY95730.1"/>
    </source>
</evidence>
<accession>M0AAE4</accession>
<dbReference type="Proteomes" id="UP000011519">
    <property type="component" value="Unassembled WGS sequence"/>
</dbReference>
<keyword evidence="3" id="KW-1185">Reference proteome</keyword>
<gene>
    <name evidence="2" type="ORF">C483_00585</name>
</gene>
<feature type="transmembrane region" description="Helical" evidence="1">
    <location>
        <begin position="120"/>
        <end position="145"/>
    </location>
</feature>
<dbReference type="AlphaFoldDB" id="M0AAE4"/>
<comment type="caution">
    <text evidence="2">The sequence shown here is derived from an EMBL/GenBank/DDBJ whole genome shotgun (WGS) entry which is preliminary data.</text>
</comment>
<dbReference type="EMBL" id="AOIM01000006">
    <property type="protein sequence ID" value="ELY95730.1"/>
    <property type="molecule type" value="Genomic_DNA"/>
</dbReference>
<keyword evidence="1" id="KW-0472">Membrane</keyword>